<reference evidence="1" key="1">
    <citation type="journal article" date="2020" name="Stud. Mycol.">
        <title>101 Dothideomycetes genomes: a test case for predicting lifestyles and emergence of pathogens.</title>
        <authorList>
            <person name="Haridas S."/>
            <person name="Albert R."/>
            <person name="Binder M."/>
            <person name="Bloem J."/>
            <person name="Labutti K."/>
            <person name="Salamov A."/>
            <person name="Andreopoulos B."/>
            <person name="Baker S."/>
            <person name="Barry K."/>
            <person name="Bills G."/>
            <person name="Bluhm B."/>
            <person name="Cannon C."/>
            <person name="Castanera R."/>
            <person name="Culley D."/>
            <person name="Daum C."/>
            <person name="Ezra D."/>
            <person name="Gonzalez J."/>
            <person name="Henrissat B."/>
            <person name="Kuo A."/>
            <person name="Liang C."/>
            <person name="Lipzen A."/>
            <person name="Lutzoni F."/>
            <person name="Magnuson J."/>
            <person name="Mondo S."/>
            <person name="Nolan M."/>
            <person name="Ohm R."/>
            <person name="Pangilinan J."/>
            <person name="Park H.-J."/>
            <person name="Ramirez L."/>
            <person name="Alfaro M."/>
            <person name="Sun H."/>
            <person name="Tritt A."/>
            <person name="Yoshinaga Y."/>
            <person name="Zwiers L.-H."/>
            <person name="Turgeon B."/>
            <person name="Goodwin S."/>
            <person name="Spatafora J."/>
            <person name="Crous P."/>
            <person name="Grigoriev I."/>
        </authorList>
    </citation>
    <scope>NUCLEOTIDE SEQUENCE</scope>
    <source>
        <strain evidence="1">CBS 123094</strain>
    </source>
</reference>
<evidence type="ECO:0000313" key="1">
    <source>
        <dbReference type="EMBL" id="KAF2000221.1"/>
    </source>
</evidence>
<dbReference type="Proteomes" id="UP000799779">
    <property type="component" value="Unassembled WGS sequence"/>
</dbReference>
<dbReference type="EMBL" id="ML977590">
    <property type="protein sequence ID" value="KAF2000221.1"/>
    <property type="molecule type" value="Genomic_DNA"/>
</dbReference>
<protein>
    <submittedName>
        <fullName evidence="1">Uncharacterized protein</fullName>
    </submittedName>
</protein>
<name>A0A6A5WJ78_9PLEO</name>
<sequence>YSLATIKDTFKLTFNSFIKIFNPLQNNTKVVVTIITIIESSTYLFTNYNSRH</sequence>
<dbReference type="AlphaFoldDB" id="A0A6A5WJ78"/>
<evidence type="ECO:0000313" key="2">
    <source>
        <dbReference type="Proteomes" id="UP000799779"/>
    </source>
</evidence>
<organism evidence="1 2">
    <name type="scientific">Amniculicola lignicola CBS 123094</name>
    <dbReference type="NCBI Taxonomy" id="1392246"/>
    <lineage>
        <taxon>Eukaryota</taxon>
        <taxon>Fungi</taxon>
        <taxon>Dikarya</taxon>
        <taxon>Ascomycota</taxon>
        <taxon>Pezizomycotina</taxon>
        <taxon>Dothideomycetes</taxon>
        <taxon>Pleosporomycetidae</taxon>
        <taxon>Pleosporales</taxon>
        <taxon>Amniculicolaceae</taxon>
        <taxon>Amniculicola</taxon>
    </lineage>
</organism>
<proteinExistence type="predicted"/>
<gene>
    <name evidence="1" type="ORF">P154DRAFT_435578</name>
</gene>
<keyword evidence="2" id="KW-1185">Reference proteome</keyword>
<accession>A0A6A5WJ78</accession>
<feature type="non-terminal residue" evidence="1">
    <location>
        <position position="1"/>
    </location>
</feature>